<gene>
    <name evidence="3" type="ORF">HELGO_WM53755</name>
</gene>
<feature type="domain" description="Outer membrane protein beta-barrel" evidence="2">
    <location>
        <begin position="9"/>
        <end position="171"/>
    </location>
</feature>
<dbReference type="InterPro" id="IPR027385">
    <property type="entry name" value="Beta-barrel_OMP"/>
</dbReference>
<dbReference type="EMBL" id="CACVAR010000320">
    <property type="protein sequence ID" value="CAA6820982.1"/>
    <property type="molecule type" value="Genomic_DNA"/>
</dbReference>
<organism evidence="3">
    <name type="scientific">uncultured Sulfurovum sp</name>
    <dbReference type="NCBI Taxonomy" id="269237"/>
    <lineage>
        <taxon>Bacteria</taxon>
        <taxon>Pseudomonadati</taxon>
        <taxon>Campylobacterota</taxon>
        <taxon>Epsilonproteobacteria</taxon>
        <taxon>Campylobacterales</taxon>
        <taxon>Sulfurovaceae</taxon>
        <taxon>Sulfurovum</taxon>
        <taxon>environmental samples</taxon>
    </lineage>
</organism>
<evidence type="ECO:0000313" key="3">
    <source>
        <dbReference type="EMBL" id="CAA6820982.1"/>
    </source>
</evidence>
<name>A0A6S6TJA3_9BACT</name>
<sequence>MSKKIFLLSLMTMSILYGTQDFSSERLLGIEVGYTDTKTNTNGTQNSNSDVEWGLRIGAQNDDWRTTLSARFLKSGGRTYQKVMLDFDHFLWDSLYETDNIVFKPYLGGHAGWLRYTDDVSLSDNGFAYGAQVGLALNVLNEVDFDLGYRYTVTDMETVDNIGSVVFGVNYIY</sequence>
<reference evidence="3" key="1">
    <citation type="submission" date="2020-01" db="EMBL/GenBank/DDBJ databases">
        <authorList>
            <person name="Meier V. D."/>
            <person name="Meier V D."/>
        </authorList>
    </citation>
    <scope>NUCLEOTIDE SEQUENCE</scope>
    <source>
        <strain evidence="3">HLG_WM_MAG_03</strain>
    </source>
</reference>
<dbReference type="SUPFAM" id="SSF56925">
    <property type="entry name" value="OMPA-like"/>
    <property type="match status" value="1"/>
</dbReference>
<proteinExistence type="predicted"/>
<dbReference type="Gene3D" id="2.40.160.20">
    <property type="match status" value="1"/>
</dbReference>
<protein>
    <recommendedName>
        <fullName evidence="2">Outer membrane protein beta-barrel domain-containing protein</fullName>
    </recommendedName>
</protein>
<evidence type="ECO:0000256" key="1">
    <source>
        <dbReference type="ARBA" id="ARBA00022729"/>
    </source>
</evidence>
<dbReference type="InterPro" id="IPR011250">
    <property type="entry name" value="OMP/PagP_B-barrel"/>
</dbReference>
<evidence type="ECO:0000259" key="2">
    <source>
        <dbReference type="Pfam" id="PF13505"/>
    </source>
</evidence>
<dbReference type="AlphaFoldDB" id="A0A6S6TJA3"/>
<accession>A0A6S6TJA3</accession>
<dbReference type="Pfam" id="PF13505">
    <property type="entry name" value="OMP_b-brl"/>
    <property type="match status" value="1"/>
</dbReference>
<keyword evidence="1" id="KW-0732">Signal</keyword>